<reference evidence="2" key="1">
    <citation type="submission" date="2023-01" db="EMBL/GenBank/DDBJ databases">
        <title>The genome sequence of Kordiimonadaceae bacterium 6D33.</title>
        <authorList>
            <person name="Liu Y."/>
        </authorList>
    </citation>
    <scope>NUCLEOTIDE SEQUENCE</scope>
    <source>
        <strain evidence="2">6D33</strain>
    </source>
</reference>
<feature type="transmembrane region" description="Helical" evidence="1">
    <location>
        <begin position="22"/>
        <end position="43"/>
    </location>
</feature>
<dbReference type="KEGG" id="gso:PH603_11465"/>
<keyword evidence="1" id="KW-0812">Transmembrane</keyword>
<sequence length="221" mass="24308">MQNEPVEHLPHAPGDEEADAGISPWIIGGIGAALVFSLGLFFMGGEDTGEPSYDAEADVAALTAVAEGFAEDCLNTAPADLGMRINAEPRDYAQMRGAGRPGETRYRHLSLERQSGLDVTMRIAPGFWCGMAAGPDMAHHYDEWRDAVLQAVRGYQPVKIGEQTTAFGSFEEYDLGRRQNWRLRIFDGRNETAQFVSARVFAYDPATQEPREPLAEVTKEN</sequence>
<evidence type="ECO:0000313" key="2">
    <source>
        <dbReference type="EMBL" id="WCL53153.1"/>
    </source>
</evidence>
<keyword evidence="3" id="KW-1185">Reference proteome</keyword>
<name>A0AAE9XLM2_9PROT</name>
<proteinExistence type="predicted"/>
<dbReference type="AlphaFoldDB" id="A0AAE9XLM2"/>
<keyword evidence="1" id="KW-1133">Transmembrane helix</keyword>
<organism evidence="2 3">
    <name type="scientific">Gimibacter soli</name>
    <dbReference type="NCBI Taxonomy" id="3024400"/>
    <lineage>
        <taxon>Bacteria</taxon>
        <taxon>Pseudomonadati</taxon>
        <taxon>Pseudomonadota</taxon>
        <taxon>Alphaproteobacteria</taxon>
        <taxon>Kordiimonadales</taxon>
        <taxon>Temperatibacteraceae</taxon>
        <taxon>Gimibacter</taxon>
    </lineage>
</organism>
<evidence type="ECO:0000256" key="1">
    <source>
        <dbReference type="SAM" id="Phobius"/>
    </source>
</evidence>
<evidence type="ECO:0000313" key="3">
    <source>
        <dbReference type="Proteomes" id="UP001217500"/>
    </source>
</evidence>
<accession>A0AAE9XLM2</accession>
<dbReference type="RefSeq" id="WP_289502665.1">
    <property type="nucleotide sequence ID" value="NZ_CP116805.1"/>
</dbReference>
<dbReference type="Proteomes" id="UP001217500">
    <property type="component" value="Chromosome"/>
</dbReference>
<protein>
    <submittedName>
        <fullName evidence="2">Uncharacterized protein</fullName>
    </submittedName>
</protein>
<gene>
    <name evidence="2" type="ORF">PH603_11465</name>
</gene>
<keyword evidence="1" id="KW-0472">Membrane</keyword>
<dbReference type="EMBL" id="CP116805">
    <property type="protein sequence ID" value="WCL53153.1"/>
    <property type="molecule type" value="Genomic_DNA"/>
</dbReference>